<evidence type="ECO:0000259" key="1">
    <source>
        <dbReference type="Pfam" id="PF05050"/>
    </source>
</evidence>
<proteinExistence type="predicted"/>
<reference evidence="2" key="1">
    <citation type="submission" date="2023-09" db="EMBL/GenBank/DDBJ databases">
        <title>Arcobacter tbilisiensis sp. nov. isolated from chicken meat in Tbilisi, Georgia.</title>
        <authorList>
            <person name="Matthias R."/>
            <person name="Zautner A.E."/>
        </authorList>
    </citation>
    <scope>NUCLEOTIDE SEQUENCE</scope>
    <source>
        <strain evidence="2">LEO 62</strain>
    </source>
</reference>
<dbReference type="InterPro" id="IPR006342">
    <property type="entry name" value="FkbM_mtfrase"/>
</dbReference>
<feature type="domain" description="Methyltransferase FkbM" evidence="1">
    <location>
        <begin position="186"/>
        <end position="347"/>
    </location>
</feature>
<accession>A0AA96DRM4</accession>
<dbReference type="InterPro" id="IPR029063">
    <property type="entry name" value="SAM-dependent_MTases_sf"/>
</dbReference>
<dbReference type="SUPFAM" id="SSF53335">
    <property type="entry name" value="S-adenosyl-L-methionine-dependent methyltransferases"/>
    <property type="match status" value="1"/>
</dbReference>
<dbReference type="GO" id="GO:0008168">
    <property type="term" value="F:methyltransferase activity"/>
    <property type="evidence" value="ECO:0007669"/>
    <property type="project" value="UniProtKB-KW"/>
</dbReference>
<dbReference type="Proteomes" id="UP001305220">
    <property type="component" value="Chromosome"/>
</dbReference>
<keyword evidence="2" id="KW-0489">Methyltransferase</keyword>
<dbReference type="Gene3D" id="3.40.50.720">
    <property type="entry name" value="NAD(P)-binding Rossmann-like Domain"/>
    <property type="match status" value="1"/>
</dbReference>
<sequence>MNTKKLLYTNEDVDKLVNQLLPVAHKVEKDFKNNIAIYGAGFVGTWAAPYLKSLGANISCFLDRDHNKSGLKIDDIPILTPCDNTLLNIHSMFIAARHAINEVMVSMEDKNINMISFDGYYVIKNYKRFTYVRDNFFADDRSIETFNALLIAMLTGSTKSCKVVMEKDMYFSLPEFSGTFDDIFVDAGAFVGDTVERFIWENLGTFKHLYAFEPGFKQFNALKKRIKRLCEEWAIDESSINLVKAGLSSINGRMSCTFLEDSPLRHGLSIHENEQQLDEVHGSDVYALDSYLEGKKVSFIKADVEGMELELLKGAQKTIQNFKPKMALCVYHYPNDLFEIAEYVRELDPNYKFCLRQHAPIFGDFVLYCYIN</sequence>
<dbReference type="NCBIfam" id="TIGR01444">
    <property type="entry name" value="fkbM_fam"/>
    <property type="match status" value="1"/>
</dbReference>
<organism evidence="2">
    <name type="scientific">Arcobacter cryaerophilus gv. pseudocryaerophilus</name>
    <dbReference type="NCBI Taxonomy" id="2933791"/>
    <lineage>
        <taxon>Bacteria</taxon>
        <taxon>Pseudomonadati</taxon>
        <taxon>Campylobacterota</taxon>
        <taxon>Epsilonproteobacteria</taxon>
        <taxon>Campylobacterales</taxon>
        <taxon>Arcobacteraceae</taxon>
        <taxon>Aliarcobacter</taxon>
    </lineage>
</organism>
<dbReference type="EMBL" id="CP134856">
    <property type="protein sequence ID" value="WNL33052.1"/>
    <property type="molecule type" value="Genomic_DNA"/>
</dbReference>
<dbReference type="Pfam" id="PF05050">
    <property type="entry name" value="Methyltransf_21"/>
    <property type="match status" value="1"/>
</dbReference>
<keyword evidence="2" id="KW-0808">Transferase</keyword>
<dbReference type="RefSeq" id="WP_390869724.1">
    <property type="nucleotide sequence ID" value="NZ_CP128652.1"/>
</dbReference>
<protein>
    <submittedName>
        <fullName evidence="2">FkbM family methyltransferase</fullName>
    </submittedName>
</protein>
<name>A0AA96DRM4_9BACT</name>
<dbReference type="AlphaFoldDB" id="A0AA96DRM4"/>
<dbReference type="GO" id="GO:0032259">
    <property type="term" value="P:methylation"/>
    <property type="evidence" value="ECO:0007669"/>
    <property type="project" value="UniProtKB-KW"/>
</dbReference>
<evidence type="ECO:0000313" key="2">
    <source>
        <dbReference type="EMBL" id="WNL33052.1"/>
    </source>
</evidence>
<gene>
    <name evidence="2" type="ORF">RMP68_05875</name>
</gene>
<dbReference type="Gene3D" id="3.40.50.150">
    <property type="entry name" value="Vaccinia Virus protein VP39"/>
    <property type="match status" value="1"/>
</dbReference>